<dbReference type="CDD" id="cd02947">
    <property type="entry name" value="TRX_family"/>
    <property type="match status" value="1"/>
</dbReference>
<feature type="domain" description="Thioredoxin" evidence="5">
    <location>
        <begin position="1"/>
        <end position="107"/>
    </location>
</feature>
<dbReference type="PANTHER" id="PTHR45663:SF11">
    <property type="entry name" value="GEO12009P1"/>
    <property type="match status" value="1"/>
</dbReference>
<dbReference type="GO" id="GO:0005737">
    <property type="term" value="C:cytoplasm"/>
    <property type="evidence" value="ECO:0007669"/>
    <property type="project" value="TreeGrafter"/>
</dbReference>
<evidence type="ECO:0000256" key="4">
    <source>
        <dbReference type="ARBA" id="ARBA00023284"/>
    </source>
</evidence>
<dbReference type="InterPro" id="IPR005746">
    <property type="entry name" value="Thioredoxin"/>
</dbReference>
<dbReference type="GO" id="GO:0019153">
    <property type="term" value="F:protein-disulfide reductase (glutathione) activity"/>
    <property type="evidence" value="ECO:0007669"/>
    <property type="project" value="UniProtKB-EC"/>
</dbReference>
<protein>
    <submittedName>
        <fullName evidence="6">Thioredoxin</fullName>
        <ecNumber evidence="6">1.8.4.2</ecNumber>
    </submittedName>
</protein>
<dbReference type="PROSITE" id="PS00194">
    <property type="entry name" value="THIOREDOXIN_1"/>
    <property type="match status" value="1"/>
</dbReference>
<keyword evidence="6" id="KW-0560">Oxidoreductase</keyword>
<dbReference type="PANTHER" id="PTHR45663">
    <property type="entry name" value="GEO12009P1"/>
    <property type="match status" value="1"/>
</dbReference>
<dbReference type="InterPro" id="IPR017937">
    <property type="entry name" value="Thioredoxin_CS"/>
</dbReference>
<dbReference type="NCBIfam" id="TIGR01068">
    <property type="entry name" value="thioredoxin"/>
    <property type="match status" value="1"/>
</dbReference>
<name>J9GKU4_9ZZZZ</name>
<dbReference type="Pfam" id="PF00085">
    <property type="entry name" value="Thioredoxin"/>
    <property type="match status" value="1"/>
</dbReference>
<evidence type="ECO:0000256" key="1">
    <source>
        <dbReference type="ARBA" id="ARBA00022448"/>
    </source>
</evidence>
<accession>J9GKU4</accession>
<dbReference type="AlphaFoldDB" id="J9GKU4"/>
<keyword evidence="2" id="KW-0249">Electron transport</keyword>
<proteinExistence type="predicted"/>
<evidence type="ECO:0000313" key="6">
    <source>
        <dbReference type="EMBL" id="EJX07984.1"/>
    </source>
</evidence>
<dbReference type="EMBL" id="AMCI01000740">
    <property type="protein sequence ID" value="EJX07984.1"/>
    <property type="molecule type" value="Genomic_DNA"/>
</dbReference>
<keyword evidence="1" id="KW-0813">Transport</keyword>
<dbReference type="InterPro" id="IPR013766">
    <property type="entry name" value="Thioredoxin_domain"/>
</dbReference>
<dbReference type="EC" id="1.8.4.2" evidence="6"/>
<dbReference type="PIRSF" id="PIRSF000077">
    <property type="entry name" value="Thioredoxin"/>
    <property type="match status" value="1"/>
</dbReference>
<evidence type="ECO:0000256" key="2">
    <source>
        <dbReference type="ARBA" id="ARBA00022982"/>
    </source>
</evidence>
<dbReference type="SUPFAM" id="SSF52833">
    <property type="entry name" value="Thioredoxin-like"/>
    <property type="match status" value="1"/>
</dbReference>
<organism evidence="6">
    <name type="scientific">gut metagenome</name>
    <dbReference type="NCBI Taxonomy" id="749906"/>
    <lineage>
        <taxon>unclassified sequences</taxon>
        <taxon>metagenomes</taxon>
        <taxon>organismal metagenomes</taxon>
    </lineage>
</organism>
<sequence length="107" mass="11952">MENIKNYLEHLKGYDYTGKTPVVIDFYATWCGPCRNLAPSIERLASEYEGRVKVLKVDVDKNQALAEAARIMSIPTLFFIDLDGNIERVVGGMPYAALSEKTSHLLG</sequence>
<dbReference type="InterPro" id="IPR036249">
    <property type="entry name" value="Thioredoxin-like_sf"/>
</dbReference>
<dbReference type="Gene3D" id="3.40.30.10">
    <property type="entry name" value="Glutaredoxin"/>
    <property type="match status" value="1"/>
</dbReference>
<reference evidence="6" key="1">
    <citation type="journal article" date="2012" name="PLoS ONE">
        <title>Gene sets for utilization of primary and secondary nutrition supplies in the distal gut of endangered iberian lynx.</title>
        <authorList>
            <person name="Alcaide M."/>
            <person name="Messina E."/>
            <person name="Richter M."/>
            <person name="Bargiela R."/>
            <person name="Peplies J."/>
            <person name="Huws S.A."/>
            <person name="Newbold C.J."/>
            <person name="Golyshin P.N."/>
            <person name="Simon M.A."/>
            <person name="Lopez G."/>
            <person name="Yakimov M.M."/>
            <person name="Ferrer M."/>
        </authorList>
    </citation>
    <scope>NUCLEOTIDE SEQUENCE</scope>
</reference>
<evidence type="ECO:0000256" key="3">
    <source>
        <dbReference type="ARBA" id="ARBA00023157"/>
    </source>
</evidence>
<dbReference type="PROSITE" id="PS51352">
    <property type="entry name" value="THIOREDOXIN_2"/>
    <property type="match status" value="1"/>
</dbReference>
<dbReference type="PRINTS" id="PR00421">
    <property type="entry name" value="THIOREDOXIN"/>
</dbReference>
<keyword evidence="3" id="KW-1015">Disulfide bond</keyword>
<evidence type="ECO:0000259" key="5">
    <source>
        <dbReference type="PROSITE" id="PS51352"/>
    </source>
</evidence>
<gene>
    <name evidence="6" type="ORF">EVA_03917</name>
</gene>
<keyword evidence="4" id="KW-0676">Redox-active center</keyword>
<comment type="caution">
    <text evidence="6">The sequence shown here is derived from an EMBL/GenBank/DDBJ whole genome shotgun (WGS) entry which is preliminary data.</text>
</comment>